<keyword evidence="2 6" id="KW-0732">Signal</keyword>
<dbReference type="SUPFAM" id="SSF56935">
    <property type="entry name" value="Porins"/>
    <property type="match status" value="1"/>
</dbReference>
<dbReference type="EMBL" id="JAAAXJ010000038">
    <property type="protein sequence ID" value="NBJ27312.1"/>
    <property type="molecule type" value="Genomic_DNA"/>
</dbReference>
<keyword evidence="5" id="KW-0813">Transport</keyword>
<name>A0ABW9Z3N7_9HYPH</name>
<evidence type="ECO:0000256" key="2">
    <source>
        <dbReference type="ARBA" id="ARBA00022729"/>
    </source>
</evidence>
<keyword evidence="3" id="KW-0408">Iron</keyword>
<dbReference type="Proteomes" id="UP000818323">
    <property type="component" value="Unassembled WGS sequence"/>
</dbReference>
<dbReference type="InterPro" id="IPR039426">
    <property type="entry name" value="TonB-dep_rcpt-like"/>
</dbReference>
<comment type="subcellular location">
    <subcellularLocation>
        <location evidence="5">Cell outer membrane</location>
        <topology evidence="5">Multi-pass membrane protein</topology>
    </subcellularLocation>
</comment>
<dbReference type="PROSITE" id="PS51257">
    <property type="entry name" value="PROKAR_LIPOPROTEIN"/>
    <property type="match status" value="1"/>
</dbReference>
<comment type="caution">
    <text evidence="8">The sequence shown here is derived from an EMBL/GenBank/DDBJ whole genome shotgun (WGS) entry which is preliminary data.</text>
</comment>
<accession>A0ABW9Z3N7</accession>
<keyword evidence="5" id="KW-0812">Transmembrane</keyword>
<dbReference type="PANTHER" id="PTHR32552:SF68">
    <property type="entry name" value="FERRICHROME OUTER MEMBRANE TRANSPORTER_PHAGE RECEPTOR"/>
    <property type="match status" value="1"/>
</dbReference>
<keyword evidence="9" id="KW-1185">Reference proteome</keyword>
<keyword evidence="8" id="KW-0675">Receptor</keyword>
<keyword evidence="4" id="KW-0406">Ion transport</keyword>
<evidence type="ECO:0000313" key="9">
    <source>
        <dbReference type="Proteomes" id="UP000818323"/>
    </source>
</evidence>
<protein>
    <submittedName>
        <fullName evidence="8">TonB-dependent receptor plug domain-containing protein</fullName>
    </submittedName>
</protein>
<feature type="domain" description="TonB-dependent receptor plug" evidence="7">
    <location>
        <begin position="72"/>
        <end position="161"/>
    </location>
</feature>
<proteinExistence type="inferred from homology"/>
<dbReference type="PANTHER" id="PTHR32552">
    <property type="entry name" value="FERRICHROME IRON RECEPTOR-RELATED"/>
    <property type="match status" value="1"/>
</dbReference>
<organism evidence="8 9">
    <name type="scientific">Microvirga arsenatis</name>
    <dbReference type="NCBI Taxonomy" id="2692265"/>
    <lineage>
        <taxon>Bacteria</taxon>
        <taxon>Pseudomonadati</taxon>
        <taxon>Pseudomonadota</taxon>
        <taxon>Alphaproteobacteria</taxon>
        <taxon>Hyphomicrobiales</taxon>
        <taxon>Methylobacteriaceae</taxon>
        <taxon>Microvirga</taxon>
    </lineage>
</organism>
<evidence type="ECO:0000256" key="5">
    <source>
        <dbReference type="PROSITE-ProRule" id="PRU01360"/>
    </source>
</evidence>
<comment type="similarity">
    <text evidence="5">Belongs to the TonB-dependent receptor family.</text>
</comment>
<keyword evidence="5" id="KW-0998">Cell outer membrane</keyword>
<feature type="signal peptide" evidence="6">
    <location>
        <begin position="1"/>
        <end position="29"/>
    </location>
</feature>
<evidence type="ECO:0000256" key="3">
    <source>
        <dbReference type="ARBA" id="ARBA00023004"/>
    </source>
</evidence>
<evidence type="ECO:0000256" key="1">
    <source>
        <dbReference type="ARBA" id="ARBA00022496"/>
    </source>
</evidence>
<dbReference type="Gene3D" id="2.170.130.10">
    <property type="entry name" value="TonB-dependent receptor, plug domain"/>
    <property type="match status" value="1"/>
</dbReference>
<sequence>MGIFTARKLILRSGVATGLLLAAACPVSAQEVLELESITVEADKGRAQQSGGQKGEAIGTSANVATKLDSPIIETPRSVSVVTEQRLEDQGVQDVDDALLYVPGVYGAAYGRDTRGDFSLIRGVAPVQLVNGLRSNFGFYNNPRINPFTLQSVEVIKGPVPSRVV</sequence>
<evidence type="ECO:0000256" key="4">
    <source>
        <dbReference type="ARBA" id="ARBA00023065"/>
    </source>
</evidence>
<dbReference type="InterPro" id="IPR037066">
    <property type="entry name" value="Plug_dom_sf"/>
</dbReference>
<dbReference type="PROSITE" id="PS52016">
    <property type="entry name" value="TONB_DEPENDENT_REC_3"/>
    <property type="match status" value="1"/>
</dbReference>
<reference evidence="8 9" key="1">
    <citation type="submission" date="2020-01" db="EMBL/GenBank/DDBJ databases">
        <title>Microvirga sp. nov., an arsenate reduction bacterium isolated from Tibet hotspring sediments.</title>
        <authorList>
            <person name="Yuan C.-G."/>
        </authorList>
    </citation>
    <scope>NUCLEOTIDE SEQUENCE [LARGE SCALE GENOMIC DNA]</scope>
    <source>
        <strain evidence="8 9">SYSU G3D203</strain>
    </source>
</reference>
<evidence type="ECO:0000259" key="7">
    <source>
        <dbReference type="Pfam" id="PF07715"/>
    </source>
</evidence>
<dbReference type="Pfam" id="PF07715">
    <property type="entry name" value="Plug"/>
    <property type="match status" value="1"/>
</dbReference>
<keyword evidence="5" id="KW-1134">Transmembrane beta strand</keyword>
<evidence type="ECO:0000256" key="6">
    <source>
        <dbReference type="SAM" id="SignalP"/>
    </source>
</evidence>
<evidence type="ECO:0000313" key="8">
    <source>
        <dbReference type="EMBL" id="NBJ27312.1"/>
    </source>
</evidence>
<gene>
    <name evidence="8" type="ORF">GR303_23655</name>
</gene>
<keyword evidence="1" id="KW-0410">Iron transport</keyword>
<keyword evidence="5" id="KW-0472">Membrane</keyword>
<dbReference type="InterPro" id="IPR012910">
    <property type="entry name" value="Plug_dom"/>
</dbReference>
<feature type="chain" id="PRO_5047268305" evidence="6">
    <location>
        <begin position="30"/>
        <end position="165"/>
    </location>
</feature>
<dbReference type="RefSeq" id="WP_161726862.1">
    <property type="nucleotide sequence ID" value="NZ_JAAAXI010000048.1"/>
</dbReference>